<dbReference type="GO" id="GO:0004326">
    <property type="term" value="F:tetrahydrofolylpolyglutamate synthase activity"/>
    <property type="evidence" value="ECO:0007669"/>
    <property type="project" value="UniProtKB-EC"/>
</dbReference>
<evidence type="ECO:0000256" key="3">
    <source>
        <dbReference type="ARBA" id="ARBA00022598"/>
    </source>
</evidence>
<keyword evidence="7" id="KW-0460">Magnesium</keyword>
<evidence type="ECO:0000256" key="6">
    <source>
        <dbReference type="ARBA" id="ARBA00022840"/>
    </source>
</evidence>
<dbReference type="NCBIfam" id="TIGR01499">
    <property type="entry name" value="folC"/>
    <property type="match status" value="1"/>
</dbReference>
<dbReference type="GO" id="GO:0005524">
    <property type="term" value="F:ATP binding"/>
    <property type="evidence" value="ECO:0007669"/>
    <property type="project" value="UniProtKB-KW"/>
</dbReference>
<name>A0A9E7AHL5_9ACTN</name>
<protein>
    <recommendedName>
        <fullName evidence="2">tetrahydrofolate synthase</fullName>
        <ecNumber evidence="2">6.3.2.17</ecNumber>
    </recommendedName>
    <alternativeName>
        <fullName evidence="8">Tetrahydrofolylpolyglutamate synthase</fullName>
    </alternativeName>
</protein>
<evidence type="ECO:0000256" key="8">
    <source>
        <dbReference type="ARBA" id="ARBA00030592"/>
    </source>
</evidence>
<dbReference type="InterPro" id="IPR013221">
    <property type="entry name" value="Mur_ligase_cen"/>
</dbReference>
<dbReference type="InterPro" id="IPR004101">
    <property type="entry name" value="Mur_ligase_C"/>
</dbReference>
<evidence type="ECO:0000256" key="5">
    <source>
        <dbReference type="ARBA" id="ARBA00022741"/>
    </source>
</evidence>
<dbReference type="PANTHER" id="PTHR11136">
    <property type="entry name" value="FOLYLPOLYGLUTAMATE SYNTHASE-RELATED"/>
    <property type="match status" value="1"/>
</dbReference>
<comment type="catalytic activity">
    <reaction evidence="9">
        <text>(6S)-5,6,7,8-tetrahydrofolyl-(gamma-L-Glu)(n) + L-glutamate + ATP = (6S)-5,6,7,8-tetrahydrofolyl-(gamma-L-Glu)(n+1) + ADP + phosphate + H(+)</text>
        <dbReference type="Rhea" id="RHEA:10580"/>
        <dbReference type="Rhea" id="RHEA-COMP:14738"/>
        <dbReference type="Rhea" id="RHEA-COMP:14740"/>
        <dbReference type="ChEBI" id="CHEBI:15378"/>
        <dbReference type="ChEBI" id="CHEBI:29985"/>
        <dbReference type="ChEBI" id="CHEBI:30616"/>
        <dbReference type="ChEBI" id="CHEBI:43474"/>
        <dbReference type="ChEBI" id="CHEBI:141005"/>
        <dbReference type="ChEBI" id="CHEBI:456216"/>
        <dbReference type="EC" id="6.3.2.17"/>
    </reaction>
</comment>
<evidence type="ECO:0000256" key="7">
    <source>
        <dbReference type="ARBA" id="ARBA00022842"/>
    </source>
</evidence>
<dbReference type="EMBL" id="CP097092">
    <property type="protein sequence ID" value="UQF78724.1"/>
    <property type="molecule type" value="Genomic_DNA"/>
</dbReference>
<dbReference type="Pfam" id="PF02875">
    <property type="entry name" value="Mur_ligase_C"/>
    <property type="match status" value="1"/>
</dbReference>
<evidence type="ECO:0000256" key="4">
    <source>
        <dbReference type="ARBA" id="ARBA00022723"/>
    </source>
</evidence>
<keyword evidence="4" id="KW-0479">Metal-binding</keyword>
<dbReference type="Gene3D" id="3.40.1190.10">
    <property type="entry name" value="Mur-like, catalytic domain"/>
    <property type="match status" value="1"/>
</dbReference>
<dbReference type="InterPro" id="IPR036615">
    <property type="entry name" value="Mur_ligase_C_dom_sf"/>
</dbReference>
<evidence type="ECO:0000259" key="10">
    <source>
        <dbReference type="Pfam" id="PF02875"/>
    </source>
</evidence>
<dbReference type="GO" id="GO:0046872">
    <property type="term" value="F:metal ion binding"/>
    <property type="evidence" value="ECO:0007669"/>
    <property type="project" value="UniProtKB-KW"/>
</dbReference>
<evidence type="ECO:0000313" key="12">
    <source>
        <dbReference type="EMBL" id="UQF78724.1"/>
    </source>
</evidence>
<dbReference type="SUPFAM" id="SSF53623">
    <property type="entry name" value="MurD-like peptide ligases, catalytic domain"/>
    <property type="match status" value="1"/>
</dbReference>
<dbReference type="GO" id="GO:0005737">
    <property type="term" value="C:cytoplasm"/>
    <property type="evidence" value="ECO:0007669"/>
    <property type="project" value="TreeGrafter"/>
</dbReference>
<dbReference type="PIRSF" id="PIRSF001563">
    <property type="entry name" value="Folylpolyglu_synth"/>
    <property type="match status" value="1"/>
</dbReference>
<keyword evidence="6" id="KW-0067">ATP-binding</keyword>
<evidence type="ECO:0000259" key="11">
    <source>
        <dbReference type="Pfam" id="PF08245"/>
    </source>
</evidence>
<dbReference type="InterPro" id="IPR001645">
    <property type="entry name" value="Folylpolyglutamate_synth"/>
</dbReference>
<organism evidence="12 13">
    <name type="scientific">Lancefieldella parvula</name>
    <dbReference type="NCBI Taxonomy" id="1382"/>
    <lineage>
        <taxon>Bacteria</taxon>
        <taxon>Bacillati</taxon>
        <taxon>Actinomycetota</taxon>
        <taxon>Coriobacteriia</taxon>
        <taxon>Coriobacteriales</taxon>
        <taxon>Atopobiaceae</taxon>
        <taxon>Lancefieldella</taxon>
    </lineage>
</organism>
<dbReference type="GO" id="GO:0008841">
    <property type="term" value="F:dihydrofolate synthase activity"/>
    <property type="evidence" value="ECO:0007669"/>
    <property type="project" value="TreeGrafter"/>
</dbReference>
<dbReference type="Proteomes" id="UP000831562">
    <property type="component" value="Chromosome"/>
</dbReference>
<dbReference type="EC" id="6.3.2.17" evidence="2"/>
<feature type="domain" description="Mur ligase central" evidence="11">
    <location>
        <begin position="55"/>
        <end position="207"/>
    </location>
</feature>
<keyword evidence="5" id="KW-0547">Nucleotide-binding</keyword>
<sequence length="474" mass="50499">MSYSVPFSVPELSYEQSLKVLHDTKKFGIQPLLESVEDILKELGNPDLCFKSVQIAGTNGKTSTSRYTAALLKGEGLKTALYTSPELISYTERMEINGTPVSEAAFAHGVSAAQVAGERVNAQRAAVGERPYDITEFDLLTVAALVVFAEAEIDVCVLECGMGGRWDATSAVQNITSVAITGVGLDHTRILGDTLEAIAGEKAAIIKPGRTCVLGVGTTTPQSVQDVFLSQAASADVVPTLLVADKPEDVEGEVSAGQSSDHPELPHAHFFITKKPKSIGFPLELTVVTPRATYEDLAALKPSYQAANIALATCLAEDFLGRPLDAEKAFFSTTRCPTPGRFQLLQPKPLVLIDAAHNPQSIETFLTAIRSIEPEVANRPMLLTAVFADKDVKGIAELLAKEFPEVAVTQTDNERAMDADELAELYKACGANVVAVYKSVPEAVDALREKGFVACGTISLAGEVAAQFSDALVK</sequence>
<reference evidence="12" key="1">
    <citation type="submission" date="2022-05" db="EMBL/GenBank/DDBJ databases">
        <title>Using nanopore sequencing to obtain complete genomes from saliva samples.</title>
        <authorList>
            <person name="Baker J.L."/>
        </authorList>
    </citation>
    <scope>NUCLEOTIDE SEQUENCE</scope>
    <source>
        <strain evidence="12">JCVI-JB-Lp32</strain>
    </source>
</reference>
<evidence type="ECO:0000313" key="13">
    <source>
        <dbReference type="Proteomes" id="UP000831562"/>
    </source>
</evidence>
<accession>A0A9E7AHL5</accession>
<dbReference type="PANTHER" id="PTHR11136:SF0">
    <property type="entry name" value="DIHYDROFOLATE SYNTHETASE-RELATED"/>
    <property type="match status" value="1"/>
</dbReference>
<proteinExistence type="inferred from homology"/>
<evidence type="ECO:0000256" key="2">
    <source>
        <dbReference type="ARBA" id="ARBA00013025"/>
    </source>
</evidence>
<evidence type="ECO:0000256" key="1">
    <source>
        <dbReference type="ARBA" id="ARBA00008276"/>
    </source>
</evidence>
<gene>
    <name evidence="12" type="ORF">M3I19_03425</name>
</gene>
<comment type="similarity">
    <text evidence="1">Belongs to the folylpolyglutamate synthase family.</text>
</comment>
<feature type="domain" description="Mur ligase C-terminal" evidence="10">
    <location>
        <begin position="340"/>
        <end position="448"/>
    </location>
</feature>
<dbReference type="AlphaFoldDB" id="A0A9E7AHL5"/>
<dbReference type="SUPFAM" id="SSF53244">
    <property type="entry name" value="MurD-like peptide ligases, peptide-binding domain"/>
    <property type="match status" value="1"/>
</dbReference>
<dbReference type="InterPro" id="IPR036565">
    <property type="entry name" value="Mur-like_cat_sf"/>
</dbReference>
<dbReference type="Gene3D" id="3.90.190.20">
    <property type="entry name" value="Mur ligase, C-terminal domain"/>
    <property type="match status" value="1"/>
</dbReference>
<evidence type="ECO:0000256" key="9">
    <source>
        <dbReference type="ARBA" id="ARBA00047493"/>
    </source>
</evidence>
<dbReference type="Pfam" id="PF08245">
    <property type="entry name" value="Mur_ligase_M"/>
    <property type="match status" value="1"/>
</dbReference>
<keyword evidence="3 12" id="KW-0436">Ligase</keyword>